<dbReference type="Gene3D" id="3.40.50.300">
    <property type="entry name" value="P-loop containing nucleotide triphosphate hydrolases"/>
    <property type="match status" value="1"/>
</dbReference>
<dbReference type="SUPFAM" id="SSF52540">
    <property type="entry name" value="P-loop containing nucleoside triphosphate hydrolases"/>
    <property type="match status" value="1"/>
</dbReference>
<evidence type="ECO:0008006" key="4">
    <source>
        <dbReference type="Google" id="ProtNLM"/>
    </source>
</evidence>
<evidence type="ECO:0000313" key="2">
    <source>
        <dbReference type="EMBL" id="KAK3107552.1"/>
    </source>
</evidence>
<feature type="non-terminal residue" evidence="2">
    <location>
        <position position="1"/>
    </location>
</feature>
<feature type="compositionally biased region" description="Acidic residues" evidence="1">
    <location>
        <begin position="130"/>
        <end position="143"/>
    </location>
</feature>
<sequence>LCLKIQFKHVVYSYFILHVGQSQDKQNILSADIIFGSPEALLSSEWKDKLNDLNITVIVIDEFHLIATWRISMMKPFLGDNDLEQLKLDIGDHTCCDICQQECTCKNCALLTLEKLLTGQDCSSYQYDEELSDTSDEMSDEIIDDNKSDFEP</sequence>
<gene>
    <name evidence="2" type="ORF">FSP39_017154</name>
</gene>
<dbReference type="EMBL" id="VSWD01000002">
    <property type="protein sequence ID" value="KAK3107552.1"/>
    <property type="molecule type" value="Genomic_DNA"/>
</dbReference>
<reference evidence="2" key="1">
    <citation type="submission" date="2019-08" db="EMBL/GenBank/DDBJ databases">
        <title>The improved chromosome-level genome for the pearl oyster Pinctada fucata martensii using PacBio sequencing and Hi-C.</title>
        <authorList>
            <person name="Zheng Z."/>
        </authorList>
    </citation>
    <scope>NUCLEOTIDE SEQUENCE</scope>
    <source>
        <strain evidence="2">ZZ-2019</strain>
        <tissue evidence="2">Adductor muscle</tissue>
    </source>
</reference>
<accession>A0AA89C5Z7</accession>
<name>A0AA89C5Z7_PINIB</name>
<dbReference type="InterPro" id="IPR027417">
    <property type="entry name" value="P-loop_NTPase"/>
</dbReference>
<keyword evidence="3" id="KW-1185">Reference proteome</keyword>
<proteinExistence type="predicted"/>
<protein>
    <recommendedName>
        <fullName evidence="4">Helicase ATP-binding domain-containing protein</fullName>
    </recommendedName>
</protein>
<dbReference type="Proteomes" id="UP001186944">
    <property type="component" value="Unassembled WGS sequence"/>
</dbReference>
<feature type="region of interest" description="Disordered" evidence="1">
    <location>
        <begin position="130"/>
        <end position="152"/>
    </location>
</feature>
<organism evidence="2 3">
    <name type="scientific">Pinctada imbricata</name>
    <name type="common">Atlantic pearl-oyster</name>
    <name type="synonym">Pinctada martensii</name>
    <dbReference type="NCBI Taxonomy" id="66713"/>
    <lineage>
        <taxon>Eukaryota</taxon>
        <taxon>Metazoa</taxon>
        <taxon>Spiralia</taxon>
        <taxon>Lophotrochozoa</taxon>
        <taxon>Mollusca</taxon>
        <taxon>Bivalvia</taxon>
        <taxon>Autobranchia</taxon>
        <taxon>Pteriomorphia</taxon>
        <taxon>Pterioida</taxon>
        <taxon>Pterioidea</taxon>
        <taxon>Pteriidae</taxon>
        <taxon>Pinctada</taxon>
    </lineage>
</organism>
<comment type="caution">
    <text evidence="2">The sequence shown here is derived from an EMBL/GenBank/DDBJ whole genome shotgun (WGS) entry which is preliminary data.</text>
</comment>
<dbReference type="AlphaFoldDB" id="A0AA89C5Z7"/>
<evidence type="ECO:0000256" key="1">
    <source>
        <dbReference type="SAM" id="MobiDB-lite"/>
    </source>
</evidence>
<evidence type="ECO:0000313" key="3">
    <source>
        <dbReference type="Proteomes" id="UP001186944"/>
    </source>
</evidence>